<dbReference type="CDD" id="cd15482">
    <property type="entry name" value="Sialidase_non-viral"/>
    <property type="match status" value="1"/>
</dbReference>
<proteinExistence type="predicted"/>
<dbReference type="PANTHER" id="PTHR43752:SF2">
    <property type="entry name" value="BNR_ASP-BOX REPEAT FAMILY PROTEIN"/>
    <property type="match status" value="1"/>
</dbReference>
<dbReference type="InterPro" id="IPR036278">
    <property type="entry name" value="Sialidase_sf"/>
</dbReference>
<dbReference type="InterPro" id="IPR011040">
    <property type="entry name" value="Sialidase"/>
</dbReference>
<protein>
    <recommendedName>
        <fullName evidence="1">Sialidase domain-containing protein</fullName>
    </recommendedName>
</protein>
<accession>A0A4P6KXK1</accession>
<dbReference type="SUPFAM" id="SSF50939">
    <property type="entry name" value="Sialidases"/>
    <property type="match status" value="1"/>
</dbReference>
<dbReference type="EMBL" id="CP035913">
    <property type="protein sequence ID" value="QBE63008.1"/>
    <property type="molecule type" value="Genomic_DNA"/>
</dbReference>
<organism evidence="2 3">
    <name type="scientific">Pseudoduganella lutea</name>
    <dbReference type="NCBI Taxonomy" id="321985"/>
    <lineage>
        <taxon>Bacteria</taxon>
        <taxon>Pseudomonadati</taxon>
        <taxon>Pseudomonadota</taxon>
        <taxon>Betaproteobacteria</taxon>
        <taxon>Burkholderiales</taxon>
        <taxon>Oxalobacteraceae</taxon>
        <taxon>Telluria group</taxon>
        <taxon>Pseudoduganella</taxon>
    </lineage>
</organism>
<sequence>MGAGRPPVRRTGKLVALACIIAVVGAAAAEALRWSGDAKEAERPAIASVATPAPLVLSEVSRSIIPMPVGVPSAHASALAALPGGNLISFWWAGSRESGPDVKVYASRWSNGTWSDNWVVASRESLGEALGFGVRRIGNPVAWTAPDGTVHLYVVATGLGGWAASRIVQLLSHDDGATFTVRRVLPLSPLFNTSTLVRTSAVPLADGGWWLPVYFEIGNKYPMLMSFDANGEPRRIARIGSGTSSLQPAIVPVTATEVRAWMRDAGEGRRVQQALSRDGGNSWEDLAPSPLSNQSTSLAALRLSNGNFLMLYNHVAEGGSDRNVLSLALSTDARTWRPLADIVSGKPGDEFSYPTMQQVGDKLHITYTHQRQAIAHHLLRISTPKKDPL</sequence>
<dbReference type="Gene3D" id="2.120.10.10">
    <property type="match status" value="1"/>
</dbReference>
<dbReference type="Proteomes" id="UP000290637">
    <property type="component" value="Chromosome"/>
</dbReference>
<name>A0A4P6KXK1_9BURK</name>
<dbReference type="AlphaFoldDB" id="A0A4P6KXK1"/>
<evidence type="ECO:0000313" key="2">
    <source>
        <dbReference type="EMBL" id="QBE63008.1"/>
    </source>
</evidence>
<dbReference type="KEGG" id="plue:EWM63_08510"/>
<evidence type="ECO:0000313" key="3">
    <source>
        <dbReference type="Proteomes" id="UP000290637"/>
    </source>
</evidence>
<keyword evidence="3" id="KW-1185">Reference proteome</keyword>
<dbReference type="RefSeq" id="WP_130186141.1">
    <property type="nucleotide sequence ID" value="NZ_CP035913.1"/>
</dbReference>
<feature type="domain" description="Sialidase" evidence="1">
    <location>
        <begin position="85"/>
        <end position="365"/>
    </location>
</feature>
<dbReference type="OrthoDB" id="41724at2"/>
<dbReference type="Pfam" id="PF13088">
    <property type="entry name" value="BNR_2"/>
    <property type="match status" value="1"/>
</dbReference>
<reference evidence="2 3" key="1">
    <citation type="submission" date="2019-02" db="EMBL/GenBank/DDBJ databases">
        <title>Draft Genome Sequences of Six Type Strains of the Genus Massilia.</title>
        <authorList>
            <person name="Miess H."/>
            <person name="Frediansyhah A."/>
            <person name="Gross H."/>
        </authorList>
    </citation>
    <scope>NUCLEOTIDE SEQUENCE [LARGE SCALE GENOMIC DNA]</scope>
    <source>
        <strain evidence="2 3">DSM 17473</strain>
    </source>
</reference>
<evidence type="ECO:0000259" key="1">
    <source>
        <dbReference type="Pfam" id="PF13088"/>
    </source>
</evidence>
<gene>
    <name evidence="2" type="ORF">EWM63_08510</name>
</gene>
<dbReference type="PANTHER" id="PTHR43752">
    <property type="entry name" value="BNR/ASP-BOX REPEAT FAMILY PROTEIN"/>
    <property type="match status" value="1"/>
</dbReference>